<feature type="transmembrane region" description="Helical" evidence="9">
    <location>
        <begin position="159"/>
        <end position="180"/>
    </location>
</feature>
<dbReference type="Pfam" id="PF03609">
    <property type="entry name" value="EII-Sor"/>
    <property type="match status" value="1"/>
</dbReference>
<evidence type="ECO:0000256" key="9">
    <source>
        <dbReference type="SAM" id="Phobius"/>
    </source>
</evidence>
<dbReference type="OrthoDB" id="5470835at2"/>
<feature type="transmembrane region" description="Helical" evidence="9">
    <location>
        <begin position="101"/>
        <end position="118"/>
    </location>
</feature>
<keyword evidence="3" id="KW-1003">Cell membrane</keyword>
<evidence type="ECO:0000313" key="11">
    <source>
        <dbReference type="Proteomes" id="UP000269883"/>
    </source>
</evidence>
<organism evidence="10 11">
    <name type="scientific">Desulfovibrio ferrophilus</name>
    <dbReference type="NCBI Taxonomy" id="241368"/>
    <lineage>
        <taxon>Bacteria</taxon>
        <taxon>Pseudomonadati</taxon>
        <taxon>Thermodesulfobacteriota</taxon>
        <taxon>Desulfovibrionia</taxon>
        <taxon>Desulfovibrionales</taxon>
        <taxon>Desulfovibrionaceae</taxon>
        <taxon>Desulfovibrio</taxon>
    </lineage>
</organism>
<keyword evidence="11" id="KW-1185">Reference proteome</keyword>
<feature type="transmembrane region" description="Helical" evidence="9">
    <location>
        <begin position="41"/>
        <end position="66"/>
    </location>
</feature>
<dbReference type="KEGG" id="dfl:DFE_0853"/>
<protein>
    <submittedName>
        <fullName evidence="10">Uncharacterized protein</fullName>
    </submittedName>
</protein>
<feature type="transmembrane region" description="Helical" evidence="9">
    <location>
        <begin position="192"/>
        <end position="210"/>
    </location>
</feature>
<evidence type="ECO:0000313" key="10">
    <source>
        <dbReference type="EMBL" id="BBD07579.1"/>
    </source>
</evidence>
<feature type="transmembrane region" description="Helical" evidence="9">
    <location>
        <begin position="7"/>
        <end position="29"/>
    </location>
</feature>
<keyword evidence="5" id="KW-0598">Phosphotransferase system</keyword>
<dbReference type="AlphaFoldDB" id="A0A2Z6AWF7"/>
<keyword evidence="2" id="KW-0813">Transport</keyword>
<accession>A0A2Z6AWF7</accession>
<dbReference type="GO" id="GO:0009401">
    <property type="term" value="P:phosphoenolpyruvate-dependent sugar phosphotransferase system"/>
    <property type="evidence" value="ECO:0007669"/>
    <property type="project" value="UniProtKB-KW"/>
</dbReference>
<evidence type="ECO:0000256" key="5">
    <source>
        <dbReference type="ARBA" id="ARBA00022683"/>
    </source>
</evidence>
<evidence type="ECO:0000256" key="8">
    <source>
        <dbReference type="ARBA" id="ARBA00023136"/>
    </source>
</evidence>
<evidence type="ECO:0000256" key="1">
    <source>
        <dbReference type="ARBA" id="ARBA00004651"/>
    </source>
</evidence>
<dbReference type="EMBL" id="AP017378">
    <property type="protein sequence ID" value="BBD07579.1"/>
    <property type="molecule type" value="Genomic_DNA"/>
</dbReference>
<evidence type="ECO:0000256" key="6">
    <source>
        <dbReference type="ARBA" id="ARBA00022692"/>
    </source>
</evidence>
<evidence type="ECO:0000256" key="7">
    <source>
        <dbReference type="ARBA" id="ARBA00022989"/>
    </source>
</evidence>
<gene>
    <name evidence="10" type="ORF">DFE_0853</name>
</gene>
<dbReference type="GO" id="GO:0005886">
    <property type="term" value="C:plasma membrane"/>
    <property type="evidence" value="ECO:0007669"/>
    <property type="project" value="UniProtKB-SubCell"/>
</dbReference>
<keyword evidence="6 9" id="KW-0812">Transmembrane</keyword>
<reference evidence="10 11" key="1">
    <citation type="journal article" date="2018" name="Sci. Adv.">
        <title>Multi-heme cytochromes provide a pathway for survival in energy-limited environments.</title>
        <authorList>
            <person name="Deng X."/>
            <person name="Dohmae N."/>
            <person name="Nealson K.H."/>
            <person name="Hashimoto K."/>
            <person name="Okamoto A."/>
        </authorList>
    </citation>
    <scope>NUCLEOTIDE SEQUENCE [LARGE SCALE GENOMIC DNA]</scope>
    <source>
        <strain evidence="10 11">IS5</strain>
    </source>
</reference>
<evidence type="ECO:0000256" key="4">
    <source>
        <dbReference type="ARBA" id="ARBA00022597"/>
    </source>
</evidence>
<feature type="transmembrane region" description="Helical" evidence="9">
    <location>
        <begin position="215"/>
        <end position="233"/>
    </location>
</feature>
<dbReference type="Proteomes" id="UP000269883">
    <property type="component" value="Chromosome"/>
</dbReference>
<evidence type="ECO:0000256" key="2">
    <source>
        <dbReference type="ARBA" id="ARBA00022448"/>
    </source>
</evidence>
<evidence type="ECO:0000256" key="3">
    <source>
        <dbReference type="ARBA" id="ARBA00022475"/>
    </source>
</evidence>
<keyword evidence="4" id="KW-0762">Sugar transport</keyword>
<name>A0A2Z6AWF7_9BACT</name>
<feature type="transmembrane region" description="Helical" evidence="9">
    <location>
        <begin position="78"/>
        <end position="95"/>
    </location>
</feature>
<comment type="subcellular location">
    <subcellularLocation>
        <location evidence="1">Cell membrane</location>
        <topology evidence="1">Multi-pass membrane protein</topology>
    </subcellularLocation>
</comment>
<dbReference type="InterPro" id="IPR004700">
    <property type="entry name" value="PTS_IIC_man"/>
</dbReference>
<keyword evidence="7 9" id="KW-1133">Transmembrane helix</keyword>
<proteinExistence type="predicted"/>
<dbReference type="RefSeq" id="WP_126376956.1">
    <property type="nucleotide sequence ID" value="NZ_AP017378.1"/>
</dbReference>
<keyword evidence="8 9" id="KW-0472">Membrane</keyword>
<sequence>MVEVSTAAIIWILTATSLYTLFAFLRFSLNLGIVERPLVQGLVWGLLTGNVTLGVSVALVFELFWLDLIPAGTFIPPNAAAANLAALCLTTVFGFSNPAQVVFPILLAFPLAWISSRLEQAHRRRQDRGYNILQSWLRSERQGDYAPGRLIRRAITQTLTAYFLFFLLTMTSLVALTSWLLAHGLLRPPSEMFSWGYLWIGATLGGMLALRVPGAYVILVLGACGVAMLSLFMG</sequence>